<dbReference type="Gene3D" id="3.40.50.300">
    <property type="entry name" value="P-loop containing nucleotide triphosphate hydrolases"/>
    <property type="match status" value="1"/>
</dbReference>
<gene>
    <name evidence="3" type="ORF">A2042_05380</name>
</gene>
<dbReference type="Proteomes" id="UP000178526">
    <property type="component" value="Unassembled WGS sequence"/>
</dbReference>
<accession>A0A1F7R9B4</accession>
<name>A0A1F7R9B4_9BACT</name>
<dbReference type="SUPFAM" id="SSF52540">
    <property type="entry name" value="P-loop containing nucleoside triphosphate hydrolases"/>
    <property type="match status" value="1"/>
</dbReference>
<dbReference type="SUPFAM" id="SSF52980">
    <property type="entry name" value="Restriction endonuclease-like"/>
    <property type="match status" value="1"/>
</dbReference>
<dbReference type="AlphaFoldDB" id="A0A1F7R9B4"/>
<dbReference type="InterPro" id="IPR011335">
    <property type="entry name" value="Restrct_endonuc-II-like"/>
</dbReference>
<dbReference type="Pfam" id="PF13173">
    <property type="entry name" value="AAA_14"/>
    <property type="match status" value="1"/>
</dbReference>
<evidence type="ECO:0000259" key="1">
    <source>
        <dbReference type="Pfam" id="PF13173"/>
    </source>
</evidence>
<sequence>MVYIDRDIERIIKSSVKQFPALIVTGPRQSGKTTLLKHLFSKSHRYVSMDSPDTRLMARDEPALFFENYPPPIIIDEVQHAPEIFSHIKILVDKNRNKTGQFLLTGSQSFPLMAKVSESLAGRMAVFTLLGLSFNEQFEHPEKLSISNLNKRALMGGFPEVVTKRNINFQIWFSSYLQTYLERDIRQLRLIGDLTDFQRFLQLLAAFNGQAINLSSFSRDLGVAVNTIKSWISILEASGQIISIKPFYLNKGKRIIKSPKIYFLDTGLLCYLSGIISTEQVFKGVGSGQLFETLVLGEIVRNFYNHGIVPRVFWWRTTYGEEVDFVVEHKGKLIPIEVKLSSKVNLDIARNLLSFCELFGEKIDKAFVVNLSKEKIVLSKKITSFPFAEFVKYNIF</sequence>
<evidence type="ECO:0000259" key="2">
    <source>
        <dbReference type="Pfam" id="PF13635"/>
    </source>
</evidence>
<comment type="caution">
    <text evidence="3">The sequence shown here is derived from an EMBL/GenBank/DDBJ whole genome shotgun (WGS) entry which is preliminary data.</text>
</comment>
<protein>
    <recommendedName>
        <fullName evidence="5">GTP-binding protein</fullName>
    </recommendedName>
</protein>
<dbReference type="PANTHER" id="PTHR43566:SF2">
    <property type="entry name" value="DUF4143 DOMAIN-CONTAINING PROTEIN"/>
    <property type="match status" value="1"/>
</dbReference>
<feature type="domain" description="DUF4143" evidence="2">
    <location>
        <begin position="182"/>
        <end position="341"/>
    </location>
</feature>
<dbReference type="EMBL" id="MGDB01000155">
    <property type="protein sequence ID" value="OGL38155.1"/>
    <property type="molecule type" value="Genomic_DNA"/>
</dbReference>
<dbReference type="InterPro" id="IPR041682">
    <property type="entry name" value="AAA_14"/>
</dbReference>
<feature type="domain" description="AAA" evidence="1">
    <location>
        <begin position="19"/>
        <end position="136"/>
    </location>
</feature>
<reference evidence="3 4" key="1">
    <citation type="journal article" date="2016" name="Nat. Commun.">
        <title>Thousands of microbial genomes shed light on interconnected biogeochemical processes in an aquifer system.</title>
        <authorList>
            <person name="Anantharaman K."/>
            <person name="Brown C.T."/>
            <person name="Hug L.A."/>
            <person name="Sharon I."/>
            <person name="Castelle C.J."/>
            <person name="Probst A.J."/>
            <person name="Thomas B.C."/>
            <person name="Singh A."/>
            <person name="Wilkins M.J."/>
            <person name="Karaoz U."/>
            <person name="Brodie E.L."/>
            <person name="Williams K.H."/>
            <person name="Hubbard S.S."/>
            <person name="Banfield J.F."/>
        </authorList>
    </citation>
    <scope>NUCLEOTIDE SEQUENCE [LARGE SCALE GENOMIC DNA]</scope>
</reference>
<evidence type="ECO:0008006" key="5">
    <source>
        <dbReference type="Google" id="ProtNLM"/>
    </source>
</evidence>
<dbReference type="InterPro" id="IPR025420">
    <property type="entry name" value="DUF4143"/>
</dbReference>
<dbReference type="InterPro" id="IPR027417">
    <property type="entry name" value="P-loop_NTPase"/>
</dbReference>
<dbReference type="PANTHER" id="PTHR43566">
    <property type="entry name" value="CONSERVED PROTEIN"/>
    <property type="match status" value="1"/>
</dbReference>
<evidence type="ECO:0000313" key="3">
    <source>
        <dbReference type="EMBL" id="OGL38155.1"/>
    </source>
</evidence>
<dbReference type="Pfam" id="PF13635">
    <property type="entry name" value="DUF4143"/>
    <property type="match status" value="1"/>
</dbReference>
<organism evidence="3 4">
    <name type="scientific">Candidatus Schekmanbacteria bacterium GWA2_38_11</name>
    <dbReference type="NCBI Taxonomy" id="1817876"/>
    <lineage>
        <taxon>Bacteria</taxon>
        <taxon>Candidatus Schekmaniibacteriota</taxon>
    </lineage>
</organism>
<evidence type="ECO:0000313" key="4">
    <source>
        <dbReference type="Proteomes" id="UP000178526"/>
    </source>
</evidence>
<proteinExistence type="predicted"/>